<dbReference type="PANTHER" id="PTHR39206">
    <property type="entry name" value="SLL8004 PROTEIN"/>
    <property type="match status" value="1"/>
</dbReference>
<evidence type="ECO:0000313" key="5">
    <source>
        <dbReference type="Proteomes" id="UP000315112"/>
    </source>
</evidence>
<dbReference type="InterPro" id="IPR027417">
    <property type="entry name" value="P-loop_NTPase"/>
</dbReference>
<dbReference type="GO" id="GO:0016301">
    <property type="term" value="F:kinase activity"/>
    <property type="evidence" value="ECO:0007669"/>
    <property type="project" value="InterPro"/>
</dbReference>
<comment type="caution">
    <text evidence="4">The sequence shown here is derived from an EMBL/GenBank/DDBJ whole genome shotgun (WGS) entry which is preliminary data.</text>
</comment>
<keyword evidence="1" id="KW-0547">Nucleotide-binding</keyword>
<evidence type="ECO:0000256" key="1">
    <source>
        <dbReference type="ARBA" id="ARBA00022741"/>
    </source>
</evidence>
<evidence type="ECO:0000256" key="2">
    <source>
        <dbReference type="ARBA" id="ARBA00022840"/>
    </source>
</evidence>
<dbReference type="Proteomes" id="UP000315112">
    <property type="component" value="Unassembled WGS sequence"/>
</dbReference>
<gene>
    <name evidence="4" type="ORF">IP92_01627</name>
</gene>
<proteinExistence type="predicted"/>
<sequence>MVNFGRSARPFCRVIAGGTVTMPTCWIVAGPNGGGKTTFALAYLPDVANCYRFVNADMIAAGLSPLAPEQELAAASRIFLAEIDSCIRQQRDFAFETTLAGRGYIKLVRDLRASGWRVELIYLALPSKEMSHLRVAERVAHGGHSIPAADIDRRFARSLRNLLDHFSSAVDACRCFMNSGPVPQLIFEQQGERRAVMHEEYYQMLLKGSRA</sequence>
<feature type="domain" description="Zeta toxin" evidence="3">
    <location>
        <begin position="75"/>
        <end position="161"/>
    </location>
</feature>
<accession>A0A562Q184</accession>
<dbReference type="AlphaFoldDB" id="A0A562Q184"/>
<keyword evidence="2" id="KW-0067">ATP-binding</keyword>
<evidence type="ECO:0000313" key="4">
    <source>
        <dbReference type="EMBL" id="TWI50398.1"/>
    </source>
</evidence>
<dbReference type="Gene3D" id="3.40.50.300">
    <property type="entry name" value="P-loop containing nucleotide triphosphate hydrolases"/>
    <property type="match status" value="1"/>
</dbReference>
<dbReference type="InterPro" id="IPR010488">
    <property type="entry name" value="Zeta_toxin_domain"/>
</dbReference>
<protein>
    <submittedName>
        <fullName evidence="4">Putative ABC-type ATPase</fullName>
    </submittedName>
</protein>
<reference evidence="4 5" key="1">
    <citation type="journal article" date="2015" name="Stand. Genomic Sci.">
        <title>Genomic Encyclopedia of Bacterial and Archaeal Type Strains, Phase III: the genomes of soil and plant-associated and newly described type strains.</title>
        <authorList>
            <person name="Whitman W.B."/>
            <person name="Woyke T."/>
            <person name="Klenk H.P."/>
            <person name="Zhou Y."/>
            <person name="Lilburn T.G."/>
            <person name="Beck B.J."/>
            <person name="De Vos P."/>
            <person name="Vandamme P."/>
            <person name="Eisen J.A."/>
            <person name="Garrity G."/>
            <person name="Hugenholtz P."/>
            <person name="Kyrpides N.C."/>
        </authorList>
    </citation>
    <scope>NUCLEOTIDE SEQUENCE [LARGE SCALE GENOMIC DNA]</scope>
    <source>
        <strain evidence="4 5">CGMCC 1.10685</strain>
    </source>
</reference>
<dbReference type="GO" id="GO:0005524">
    <property type="term" value="F:ATP binding"/>
    <property type="evidence" value="ECO:0007669"/>
    <property type="project" value="UniProtKB-KW"/>
</dbReference>
<dbReference type="Pfam" id="PF06414">
    <property type="entry name" value="Zeta_toxin"/>
    <property type="match status" value="1"/>
</dbReference>
<dbReference type="SUPFAM" id="SSF52540">
    <property type="entry name" value="P-loop containing nucleoside triphosphate hydrolases"/>
    <property type="match status" value="1"/>
</dbReference>
<organism evidence="4 5">
    <name type="scientific">Pseudoduganella flava</name>
    <dbReference type="NCBI Taxonomy" id="871742"/>
    <lineage>
        <taxon>Bacteria</taxon>
        <taxon>Pseudomonadati</taxon>
        <taxon>Pseudomonadota</taxon>
        <taxon>Betaproteobacteria</taxon>
        <taxon>Burkholderiales</taxon>
        <taxon>Oxalobacteraceae</taxon>
        <taxon>Telluria group</taxon>
        <taxon>Pseudoduganella</taxon>
    </lineage>
</organism>
<name>A0A562Q184_9BURK</name>
<dbReference type="PANTHER" id="PTHR39206:SF1">
    <property type="entry name" value="SLL8004 PROTEIN"/>
    <property type="match status" value="1"/>
</dbReference>
<dbReference type="EMBL" id="VLKW01000002">
    <property type="protein sequence ID" value="TWI50398.1"/>
    <property type="molecule type" value="Genomic_DNA"/>
</dbReference>
<evidence type="ECO:0000259" key="3">
    <source>
        <dbReference type="Pfam" id="PF06414"/>
    </source>
</evidence>